<comment type="caution">
    <text evidence="3">The sequence shown here is derived from an EMBL/GenBank/DDBJ whole genome shotgun (WGS) entry which is preliminary data.</text>
</comment>
<gene>
    <name evidence="3" type="ORF">LHEH8_12020</name>
</gene>
<dbReference type="GO" id="GO:0008289">
    <property type="term" value="F:lipid binding"/>
    <property type="evidence" value="ECO:0007669"/>
    <property type="project" value="UniProtKB-KW"/>
</dbReference>
<dbReference type="SUPFAM" id="SSF82549">
    <property type="entry name" value="DAK1/DegV-like"/>
    <property type="match status" value="1"/>
</dbReference>
<evidence type="ECO:0000313" key="4">
    <source>
        <dbReference type="Proteomes" id="UP000618094"/>
    </source>
</evidence>
<dbReference type="InterPro" id="IPR050270">
    <property type="entry name" value="DegV_domain_contain"/>
</dbReference>
<name>A0A8H9F8H0_LACHE</name>
<dbReference type="InterPro" id="IPR003797">
    <property type="entry name" value="DegV"/>
</dbReference>
<evidence type="ECO:0000256" key="1">
    <source>
        <dbReference type="ARBA" id="ARBA00003238"/>
    </source>
</evidence>
<dbReference type="PANTHER" id="PTHR33434:SF2">
    <property type="entry name" value="FATTY ACID-BINDING PROTEIN TM_1468"/>
    <property type="match status" value="1"/>
</dbReference>
<dbReference type="Gene3D" id="3.40.50.10440">
    <property type="entry name" value="Dihydroxyacetone kinase, domain 1"/>
    <property type="match status" value="1"/>
</dbReference>
<dbReference type="PANTHER" id="PTHR33434">
    <property type="entry name" value="DEGV DOMAIN-CONTAINING PROTEIN DR_1986-RELATED"/>
    <property type="match status" value="1"/>
</dbReference>
<dbReference type="Proteomes" id="UP000618094">
    <property type="component" value="Unassembled WGS sequence"/>
</dbReference>
<protein>
    <recommendedName>
        <fullName evidence="5">DegV family protein</fullName>
    </recommendedName>
</protein>
<dbReference type="NCBIfam" id="TIGR00762">
    <property type="entry name" value="DegV"/>
    <property type="match status" value="1"/>
</dbReference>
<evidence type="ECO:0000313" key="3">
    <source>
        <dbReference type="EMBL" id="GFO99446.1"/>
    </source>
</evidence>
<evidence type="ECO:0000256" key="2">
    <source>
        <dbReference type="ARBA" id="ARBA00023121"/>
    </source>
</evidence>
<proteinExistence type="predicted"/>
<dbReference type="Pfam" id="PF02645">
    <property type="entry name" value="DegV"/>
    <property type="match status" value="1"/>
</dbReference>
<comment type="function">
    <text evidence="1">May bind long-chain fatty acids, such as palmitate, and may play a role in lipid transport or fatty acid metabolism.</text>
</comment>
<dbReference type="PROSITE" id="PS51482">
    <property type="entry name" value="DEGV"/>
    <property type="match status" value="1"/>
</dbReference>
<dbReference type="AlphaFoldDB" id="A0A8H9F8H0"/>
<sequence>MTIKIITDSGADAFVSSIEGVAHQSVPLTIRAGSSSWIDDGKLNIPEFVTALKQTNERTSTACPSVHDWLDAFAGADEIFVLTITSALSGTYNSAVQAAKIFTEKHTNVKIHVLDTLSAGPQIRLLAEDIATMINDGLHFDQVVETMKYRIR</sequence>
<keyword evidence="2" id="KW-0446">Lipid-binding</keyword>
<dbReference type="EMBL" id="BLYO01000266">
    <property type="protein sequence ID" value="GFO99446.1"/>
    <property type="molecule type" value="Genomic_DNA"/>
</dbReference>
<organism evidence="3 4">
    <name type="scientific">Lactobacillus helveticus</name>
    <name type="common">Lactobacillus suntoryeus</name>
    <dbReference type="NCBI Taxonomy" id="1587"/>
    <lineage>
        <taxon>Bacteria</taxon>
        <taxon>Bacillati</taxon>
        <taxon>Bacillota</taxon>
        <taxon>Bacilli</taxon>
        <taxon>Lactobacillales</taxon>
        <taxon>Lactobacillaceae</taxon>
        <taxon>Lactobacillus</taxon>
    </lineage>
</organism>
<accession>A0A8H9F8H0</accession>
<evidence type="ECO:0008006" key="5">
    <source>
        <dbReference type="Google" id="ProtNLM"/>
    </source>
</evidence>
<dbReference type="Gene3D" id="2.20.28.50">
    <property type="entry name" value="degv family protein"/>
    <property type="match status" value="1"/>
</dbReference>
<reference evidence="3" key="1">
    <citation type="submission" date="2020-07" db="EMBL/GenBank/DDBJ databases">
        <title>Draft genome sequence of Lactobacillus helveticus strain H-8.</title>
        <authorList>
            <person name="Endo A."/>
            <person name="Maeno S."/>
            <person name="Kido Y."/>
        </authorList>
    </citation>
    <scope>NUCLEOTIDE SEQUENCE</scope>
    <source>
        <strain evidence="3">H-8</strain>
    </source>
</reference>